<dbReference type="EMBL" id="QKKF02007004">
    <property type="protein sequence ID" value="RZF46179.1"/>
    <property type="molecule type" value="Genomic_DNA"/>
</dbReference>
<dbReference type="InParanoid" id="A0A482XL54"/>
<sequence length="76" mass="8557">MKPSTLPETRNCPSGEKRAHSTCDLRPNLICLDSCVGYFSSSWSLIMAALPRNKSMVVPENKVSGRNDMEWKNIKE</sequence>
<keyword evidence="3" id="KW-1185">Reference proteome</keyword>
<protein>
    <submittedName>
        <fullName evidence="2">Uncharacterized protein</fullName>
    </submittedName>
</protein>
<comment type="caution">
    <text evidence="2">The sequence shown here is derived from an EMBL/GenBank/DDBJ whole genome shotgun (WGS) entry which is preliminary data.</text>
</comment>
<gene>
    <name evidence="2" type="ORF">LSTR_LSTR016462</name>
</gene>
<feature type="compositionally biased region" description="Polar residues" evidence="1">
    <location>
        <begin position="1"/>
        <end position="12"/>
    </location>
</feature>
<proteinExistence type="predicted"/>
<reference evidence="2 3" key="1">
    <citation type="journal article" date="2017" name="Gigascience">
        <title>Genome sequence of the small brown planthopper, Laodelphax striatellus.</title>
        <authorList>
            <person name="Zhu J."/>
            <person name="Jiang F."/>
            <person name="Wang X."/>
            <person name="Yang P."/>
            <person name="Bao Y."/>
            <person name="Zhao W."/>
            <person name="Wang W."/>
            <person name="Lu H."/>
            <person name="Wang Q."/>
            <person name="Cui N."/>
            <person name="Li J."/>
            <person name="Chen X."/>
            <person name="Luo L."/>
            <person name="Yu J."/>
            <person name="Kang L."/>
            <person name="Cui F."/>
        </authorList>
    </citation>
    <scope>NUCLEOTIDE SEQUENCE [LARGE SCALE GENOMIC DNA]</scope>
    <source>
        <strain evidence="2">Lst14</strain>
    </source>
</reference>
<accession>A0A482XL54</accession>
<evidence type="ECO:0000313" key="2">
    <source>
        <dbReference type="EMBL" id="RZF46179.1"/>
    </source>
</evidence>
<dbReference type="AlphaFoldDB" id="A0A482XL54"/>
<feature type="region of interest" description="Disordered" evidence="1">
    <location>
        <begin position="1"/>
        <end position="21"/>
    </location>
</feature>
<evidence type="ECO:0000313" key="3">
    <source>
        <dbReference type="Proteomes" id="UP000291343"/>
    </source>
</evidence>
<name>A0A482XL54_LAOST</name>
<evidence type="ECO:0000256" key="1">
    <source>
        <dbReference type="SAM" id="MobiDB-lite"/>
    </source>
</evidence>
<organism evidence="2 3">
    <name type="scientific">Laodelphax striatellus</name>
    <name type="common">Small brown planthopper</name>
    <name type="synonym">Delphax striatella</name>
    <dbReference type="NCBI Taxonomy" id="195883"/>
    <lineage>
        <taxon>Eukaryota</taxon>
        <taxon>Metazoa</taxon>
        <taxon>Ecdysozoa</taxon>
        <taxon>Arthropoda</taxon>
        <taxon>Hexapoda</taxon>
        <taxon>Insecta</taxon>
        <taxon>Pterygota</taxon>
        <taxon>Neoptera</taxon>
        <taxon>Paraneoptera</taxon>
        <taxon>Hemiptera</taxon>
        <taxon>Auchenorrhyncha</taxon>
        <taxon>Fulgoroidea</taxon>
        <taxon>Delphacidae</taxon>
        <taxon>Criomorphinae</taxon>
        <taxon>Laodelphax</taxon>
    </lineage>
</organism>
<dbReference type="Proteomes" id="UP000291343">
    <property type="component" value="Unassembled WGS sequence"/>
</dbReference>